<evidence type="ECO:0000256" key="5">
    <source>
        <dbReference type="ARBA" id="ARBA00022723"/>
    </source>
</evidence>
<evidence type="ECO:0000256" key="1">
    <source>
        <dbReference type="ARBA" id="ARBA00001946"/>
    </source>
</evidence>
<keyword evidence="7" id="KW-0067">ATP-binding</keyword>
<dbReference type="Pfam" id="PF01909">
    <property type="entry name" value="NTP_transf_2"/>
    <property type="match status" value="1"/>
</dbReference>
<sequence length="98" mass="10919">MGQHTQTPSLAEFCRSRHIKRLAVFGSTLRGTARADSDVDLLVEFEAGEAPGLIALSAMELELSVFFGGRKIDLRTPNDLSRHFRDEVQRTAELRYAA</sequence>
<evidence type="ECO:0000256" key="4">
    <source>
        <dbReference type="ARBA" id="ARBA00022695"/>
    </source>
</evidence>
<organism evidence="11 12">
    <name type="scientific">Candidatus Proximibacter danicus</name>
    <dbReference type="NCBI Taxonomy" id="2954365"/>
    <lineage>
        <taxon>Bacteria</taxon>
        <taxon>Pseudomonadati</taxon>
        <taxon>Pseudomonadota</taxon>
        <taxon>Betaproteobacteria</taxon>
        <taxon>Candidatus Proximibacter</taxon>
    </lineage>
</organism>
<gene>
    <name evidence="11" type="ORF">IPL58_04685</name>
</gene>
<dbReference type="Gene3D" id="3.30.460.10">
    <property type="entry name" value="Beta Polymerase, domain 2"/>
    <property type="match status" value="1"/>
</dbReference>
<reference evidence="11" key="1">
    <citation type="submission" date="2020-10" db="EMBL/GenBank/DDBJ databases">
        <title>Connecting structure to function with the recovery of over 1000 high-quality activated sludge metagenome-assembled genomes encoding full-length rRNA genes using long-read sequencing.</title>
        <authorList>
            <person name="Singleton C.M."/>
            <person name="Petriglieri F."/>
            <person name="Kristensen J.M."/>
            <person name="Kirkegaard R.H."/>
            <person name="Michaelsen T.Y."/>
            <person name="Andersen M.H."/>
            <person name="Karst S.M."/>
            <person name="Dueholm M.S."/>
            <person name="Nielsen P.H."/>
            <person name="Albertsen M."/>
        </authorList>
    </citation>
    <scope>NUCLEOTIDE SEQUENCE</scope>
    <source>
        <strain evidence="11">Hirt_18-Q3-R61-65_BATAC.395</strain>
    </source>
</reference>
<dbReference type="GO" id="GO:0046872">
    <property type="term" value="F:metal ion binding"/>
    <property type="evidence" value="ECO:0007669"/>
    <property type="project" value="UniProtKB-KW"/>
</dbReference>
<evidence type="ECO:0000256" key="7">
    <source>
        <dbReference type="ARBA" id="ARBA00022840"/>
    </source>
</evidence>
<proteinExistence type="inferred from homology"/>
<keyword evidence="2" id="KW-1277">Toxin-antitoxin system</keyword>
<dbReference type="PANTHER" id="PTHR33571">
    <property type="entry name" value="SSL8005 PROTEIN"/>
    <property type="match status" value="1"/>
</dbReference>
<dbReference type="CDD" id="cd05403">
    <property type="entry name" value="NT_KNTase_like"/>
    <property type="match status" value="1"/>
</dbReference>
<evidence type="ECO:0000256" key="3">
    <source>
        <dbReference type="ARBA" id="ARBA00022679"/>
    </source>
</evidence>
<evidence type="ECO:0000256" key="8">
    <source>
        <dbReference type="ARBA" id="ARBA00022842"/>
    </source>
</evidence>
<dbReference type="InterPro" id="IPR002934">
    <property type="entry name" value="Polymerase_NTP_transf_dom"/>
</dbReference>
<comment type="caution">
    <text evidence="11">The sequence shown here is derived from an EMBL/GenBank/DDBJ whole genome shotgun (WGS) entry which is preliminary data.</text>
</comment>
<feature type="domain" description="Polymerase nucleotidyl transferase" evidence="10">
    <location>
        <begin position="10"/>
        <end position="86"/>
    </location>
</feature>
<keyword evidence="4" id="KW-0548">Nucleotidyltransferase</keyword>
<evidence type="ECO:0000313" key="12">
    <source>
        <dbReference type="Proteomes" id="UP000886689"/>
    </source>
</evidence>
<evidence type="ECO:0000256" key="9">
    <source>
        <dbReference type="ARBA" id="ARBA00038276"/>
    </source>
</evidence>
<dbReference type="InterPro" id="IPR043519">
    <property type="entry name" value="NT_sf"/>
</dbReference>
<evidence type="ECO:0000256" key="6">
    <source>
        <dbReference type="ARBA" id="ARBA00022741"/>
    </source>
</evidence>
<dbReference type="PANTHER" id="PTHR33571:SF12">
    <property type="entry name" value="BSL3053 PROTEIN"/>
    <property type="match status" value="1"/>
</dbReference>
<evidence type="ECO:0000259" key="10">
    <source>
        <dbReference type="Pfam" id="PF01909"/>
    </source>
</evidence>
<dbReference type="AlphaFoldDB" id="A0A9D7K2I2"/>
<evidence type="ECO:0000256" key="2">
    <source>
        <dbReference type="ARBA" id="ARBA00022649"/>
    </source>
</evidence>
<dbReference type="EMBL" id="JADJUC010000003">
    <property type="protein sequence ID" value="MBK8523472.1"/>
    <property type="molecule type" value="Genomic_DNA"/>
</dbReference>
<keyword evidence="5" id="KW-0479">Metal-binding</keyword>
<keyword evidence="8" id="KW-0460">Magnesium</keyword>
<dbReference type="Proteomes" id="UP000886689">
    <property type="component" value="Unassembled WGS sequence"/>
</dbReference>
<name>A0A9D7K2I2_9PROT</name>
<dbReference type="GO" id="GO:0005524">
    <property type="term" value="F:ATP binding"/>
    <property type="evidence" value="ECO:0007669"/>
    <property type="project" value="UniProtKB-KW"/>
</dbReference>
<dbReference type="SUPFAM" id="SSF81301">
    <property type="entry name" value="Nucleotidyltransferase"/>
    <property type="match status" value="1"/>
</dbReference>
<accession>A0A9D7K2I2</accession>
<comment type="similarity">
    <text evidence="9">Belongs to the MntA antitoxin family.</text>
</comment>
<evidence type="ECO:0000313" key="11">
    <source>
        <dbReference type="EMBL" id="MBK8523472.1"/>
    </source>
</evidence>
<comment type="cofactor">
    <cofactor evidence="1">
        <name>Mg(2+)</name>
        <dbReference type="ChEBI" id="CHEBI:18420"/>
    </cofactor>
</comment>
<keyword evidence="3" id="KW-0808">Transferase</keyword>
<keyword evidence="6" id="KW-0547">Nucleotide-binding</keyword>
<dbReference type="InterPro" id="IPR052038">
    <property type="entry name" value="Type-VII_TA_antitoxin"/>
</dbReference>
<dbReference type="GO" id="GO:0016779">
    <property type="term" value="F:nucleotidyltransferase activity"/>
    <property type="evidence" value="ECO:0007669"/>
    <property type="project" value="UniProtKB-KW"/>
</dbReference>
<protein>
    <submittedName>
        <fullName evidence="11">Nucleotidyltransferase family protein</fullName>
    </submittedName>
</protein>